<dbReference type="GO" id="GO:0005886">
    <property type="term" value="C:plasma membrane"/>
    <property type="evidence" value="ECO:0007669"/>
    <property type="project" value="TreeGrafter"/>
</dbReference>
<proteinExistence type="predicted"/>
<keyword evidence="4" id="KW-0418">Kinase</keyword>
<dbReference type="InterPro" id="IPR017441">
    <property type="entry name" value="Protein_kinase_ATP_BS"/>
</dbReference>
<dbReference type="Pfam" id="PF08276">
    <property type="entry name" value="PAN_2"/>
    <property type="match status" value="2"/>
</dbReference>
<dbReference type="InterPro" id="IPR001245">
    <property type="entry name" value="Ser-Thr/Tyr_kinase_cat_dom"/>
</dbReference>
<dbReference type="SUPFAM" id="SSF56112">
    <property type="entry name" value="Protein kinase-like (PK-like)"/>
    <property type="match status" value="1"/>
</dbReference>
<evidence type="ECO:0000259" key="9">
    <source>
        <dbReference type="PROSITE" id="PS50948"/>
    </source>
</evidence>
<evidence type="ECO:0000256" key="4">
    <source>
        <dbReference type="ARBA" id="ARBA00022777"/>
    </source>
</evidence>
<dbReference type="Gene3D" id="1.10.510.10">
    <property type="entry name" value="Transferase(Phosphotransferase) domain 1"/>
    <property type="match status" value="1"/>
</dbReference>
<dbReference type="AlphaFoldDB" id="A0AAN9LBS5"/>
<evidence type="ECO:0000256" key="2">
    <source>
        <dbReference type="ARBA" id="ARBA00022679"/>
    </source>
</evidence>
<name>A0AAN9LBS5_PHACN</name>
<dbReference type="FunFam" id="3.30.200.20:FF:000145">
    <property type="entry name" value="receptor-like serine/threonine-protein kinase SD1-8"/>
    <property type="match status" value="1"/>
</dbReference>
<dbReference type="InterPro" id="IPR003609">
    <property type="entry name" value="Pan_app"/>
</dbReference>
<evidence type="ECO:0000256" key="6">
    <source>
        <dbReference type="PROSITE-ProRule" id="PRU10141"/>
    </source>
</evidence>
<dbReference type="EMBL" id="JAYMYR010000011">
    <property type="protein sequence ID" value="KAK7331837.1"/>
    <property type="molecule type" value="Genomic_DNA"/>
</dbReference>
<accession>A0AAN9LBS5</accession>
<evidence type="ECO:0000256" key="3">
    <source>
        <dbReference type="ARBA" id="ARBA00022741"/>
    </source>
</evidence>
<evidence type="ECO:0000259" key="8">
    <source>
        <dbReference type="PROSITE" id="PS50011"/>
    </source>
</evidence>
<evidence type="ECO:0000256" key="7">
    <source>
        <dbReference type="SAM" id="MobiDB-lite"/>
    </source>
</evidence>
<organism evidence="10 11">
    <name type="scientific">Phaseolus coccineus</name>
    <name type="common">Scarlet runner bean</name>
    <name type="synonym">Phaseolus multiflorus</name>
    <dbReference type="NCBI Taxonomy" id="3886"/>
    <lineage>
        <taxon>Eukaryota</taxon>
        <taxon>Viridiplantae</taxon>
        <taxon>Streptophyta</taxon>
        <taxon>Embryophyta</taxon>
        <taxon>Tracheophyta</taxon>
        <taxon>Spermatophyta</taxon>
        <taxon>Magnoliopsida</taxon>
        <taxon>eudicotyledons</taxon>
        <taxon>Gunneridae</taxon>
        <taxon>Pentapetalae</taxon>
        <taxon>rosids</taxon>
        <taxon>fabids</taxon>
        <taxon>Fabales</taxon>
        <taxon>Fabaceae</taxon>
        <taxon>Papilionoideae</taxon>
        <taxon>50 kb inversion clade</taxon>
        <taxon>NPAAA clade</taxon>
        <taxon>indigoferoid/millettioid clade</taxon>
        <taxon>Phaseoleae</taxon>
        <taxon>Phaseolus</taxon>
    </lineage>
</organism>
<evidence type="ECO:0000256" key="1">
    <source>
        <dbReference type="ARBA" id="ARBA00022527"/>
    </source>
</evidence>
<keyword evidence="5 6" id="KW-0067">ATP-binding</keyword>
<feature type="binding site" evidence="6">
    <location>
        <position position="394"/>
    </location>
    <ligand>
        <name>ATP</name>
        <dbReference type="ChEBI" id="CHEBI:30616"/>
    </ligand>
</feature>
<feature type="region of interest" description="Disordered" evidence="7">
    <location>
        <begin position="579"/>
        <end position="601"/>
    </location>
</feature>
<evidence type="ECO:0000256" key="5">
    <source>
        <dbReference type="ARBA" id="ARBA00022840"/>
    </source>
</evidence>
<dbReference type="PANTHER" id="PTHR27002:SF1114">
    <property type="entry name" value="RECEPTOR-LIKE SERINE_THREONINE-PROTEIN KINASE"/>
    <property type="match status" value="1"/>
</dbReference>
<dbReference type="GO" id="GO:0004674">
    <property type="term" value="F:protein serine/threonine kinase activity"/>
    <property type="evidence" value="ECO:0007669"/>
    <property type="project" value="UniProtKB-KW"/>
</dbReference>
<feature type="region of interest" description="Disordered" evidence="7">
    <location>
        <begin position="232"/>
        <end position="260"/>
    </location>
</feature>
<dbReference type="CDD" id="cd01098">
    <property type="entry name" value="PAN_AP_plant"/>
    <property type="match status" value="1"/>
</dbReference>
<protein>
    <submittedName>
        <fullName evidence="10">Uncharacterized protein</fullName>
    </submittedName>
</protein>
<comment type="caution">
    <text evidence="10">The sequence shown here is derived from an EMBL/GenBank/DDBJ whole genome shotgun (WGS) entry which is preliminary data.</text>
</comment>
<keyword evidence="1" id="KW-0723">Serine/threonine-protein kinase</keyword>
<dbReference type="Pfam" id="PF07714">
    <property type="entry name" value="PK_Tyr_Ser-Thr"/>
    <property type="match status" value="1"/>
</dbReference>
<dbReference type="InterPro" id="IPR011009">
    <property type="entry name" value="Kinase-like_dom_sf"/>
</dbReference>
<keyword evidence="11" id="KW-1185">Reference proteome</keyword>
<feature type="compositionally biased region" description="Acidic residues" evidence="7">
    <location>
        <begin position="232"/>
        <end position="242"/>
    </location>
</feature>
<dbReference type="GO" id="GO:0005524">
    <property type="term" value="F:ATP binding"/>
    <property type="evidence" value="ECO:0007669"/>
    <property type="project" value="UniProtKB-UniRule"/>
</dbReference>
<dbReference type="PROSITE" id="PS00107">
    <property type="entry name" value="PROTEIN_KINASE_ATP"/>
    <property type="match status" value="1"/>
</dbReference>
<keyword evidence="2" id="KW-0808">Transferase</keyword>
<reference evidence="10 11" key="1">
    <citation type="submission" date="2024-01" db="EMBL/GenBank/DDBJ databases">
        <title>The genomes of 5 underutilized Papilionoideae crops provide insights into root nodulation and disease resistanc.</title>
        <authorList>
            <person name="Jiang F."/>
        </authorList>
    </citation>
    <scope>NUCLEOTIDE SEQUENCE [LARGE SCALE GENOMIC DNA]</scope>
    <source>
        <strain evidence="10">JINMINGXINNONG_FW02</strain>
        <tissue evidence="10">Leaves</tissue>
    </source>
</reference>
<dbReference type="PROSITE" id="PS50011">
    <property type="entry name" value="PROTEIN_KINASE_DOM"/>
    <property type="match status" value="1"/>
</dbReference>
<dbReference type="PANTHER" id="PTHR27002">
    <property type="entry name" value="RECEPTOR-LIKE SERINE/THREONINE-PROTEIN KINASE SD1-8"/>
    <property type="match status" value="1"/>
</dbReference>
<dbReference type="Proteomes" id="UP001374584">
    <property type="component" value="Unassembled WGS sequence"/>
</dbReference>
<dbReference type="PROSITE" id="PS50948">
    <property type="entry name" value="PAN"/>
    <property type="match status" value="1"/>
</dbReference>
<sequence length="601" mass="67852">MIIITNQVTGEKVKVTSWKNPSDPAVGIFSGSLQRLSVPEVFVWNQTQPYWRSGEWNGQVFIGLARMYTTAYLNGFSVREDNGTDPICSCLRGFEPKNRDEWDKQNWTSGCVRREALKCERSEASIGDGFVKLQMSKVPDFALQSSVSVDTCRTECLNKCSCTAYACDAGIGCMSWGELIDIVRCLMIVVMKITLVQESGNSPENDEQHDDVDDQQLREDFDVPIDDVDEEHGMSQDEDLSDASEPPQVQIRRSNRQREPSTRTECLNKCSCTAYACDAGIGCMSWGELIDIVRFSTRVEELIFTPAKLLQNSVTRTERQPSMVLSTGESHPENRSAGLSGQLKQVNIEDVPVFNFENIATSTNHFNLANKLGQGGFGAVYKGELQNGQEVAVKRLPRASRQGTEEFMNEVTVISKLQHRNLVRLLGCCIEGGEKMLIFEYMPNKSLDFYLFDSAKKSVLDWQKRFNIIEGISRGLLYLHRDSRLRPEANIYLPFLFVEAWKLWNEEEIESLIDPEIFNTDSVNHTLRCIHIGLLCVQELAKERPTMATVVSMLNGDIVNFAPPRQPAFIQRQIEFRGESSQQSHESNSINNVTVTNLQGR</sequence>
<keyword evidence="3 6" id="KW-0547">Nucleotide-binding</keyword>
<gene>
    <name evidence="10" type="ORF">VNO80_28578</name>
</gene>
<evidence type="ECO:0000313" key="11">
    <source>
        <dbReference type="Proteomes" id="UP001374584"/>
    </source>
</evidence>
<feature type="domain" description="Protein kinase" evidence="8">
    <location>
        <begin position="366"/>
        <end position="601"/>
    </location>
</feature>
<evidence type="ECO:0000313" key="10">
    <source>
        <dbReference type="EMBL" id="KAK7331837.1"/>
    </source>
</evidence>
<feature type="domain" description="Apple" evidence="9">
    <location>
        <begin position="119"/>
        <end position="185"/>
    </location>
</feature>
<dbReference type="InterPro" id="IPR000719">
    <property type="entry name" value="Prot_kinase_dom"/>
</dbReference>